<dbReference type="Pfam" id="PF14420">
    <property type="entry name" value="Clr5"/>
    <property type="match status" value="1"/>
</dbReference>
<feature type="region of interest" description="Disordered" evidence="1">
    <location>
        <begin position="436"/>
        <end position="519"/>
    </location>
</feature>
<dbReference type="PANTHER" id="PTHR38788">
    <property type="entry name" value="CLR5 DOMAIN-CONTAINING PROTEIN"/>
    <property type="match status" value="1"/>
</dbReference>
<name>A0A9W4URU2_9PLEO</name>
<dbReference type="Proteomes" id="UP001152607">
    <property type="component" value="Unassembled WGS sequence"/>
</dbReference>
<proteinExistence type="predicted"/>
<feature type="region of interest" description="Disordered" evidence="1">
    <location>
        <begin position="108"/>
        <end position="139"/>
    </location>
</feature>
<dbReference type="Pfam" id="PF24465">
    <property type="entry name" value="Tri-helical"/>
    <property type="match status" value="2"/>
</dbReference>
<evidence type="ECO:0000259" key="2">
    <source>
        <dbReference type="Pfam" id="PF14420"/>
    </source>
</evidence>
<dbReference type="InterPro" id="IPR057940">
    <property type="entry name" value="Tri-helical_dom"/>
</dbReference>
<comment type="caution">
    <text evidence="5">The sequence shown here is derived from an EMBL/GenBank/DDBJ whole genome shotgun (WGS) entry which is preliminary data.</text>
</comment>
<feature type="domain" description="Tri-helical" evidence="3">
    <location>
        <begin position="247"/>
        <end position="340"/>
    </location>
</feature>
<feature type="region of interest" description="Disordered" evidence="1">
    <location>
        <begin position="155"/>
        <end position="176"/>
    </location>
</feature>
<dbReference type="Pfam" id="PF24962">
    <property type="entry name" value="DUF7767"/>
    <property type="match status" value="1"/>
</dbReference>
<gene>
    <name evidence="5" type="ORF">PDIGIT_LOCUS12985</name>
</gene>
<evidence type="ECO:0000259" key="4">
    <source>
        <dbReference type="Pfam" id="PF24962"/>
    </source>
</evidence>
<keyword evidence="6" id="KW-1185">Reference proteome</keyword>
<sequence length="646" mass="72368">MVINWDGMEADCHRMYVQENKNLKEVIGYWEQRGFTASPRAYNLQFKRWNFPLKQHPVYKNEALIARVKELWDTNHDQTDMLEVLHAEGFSIRNRELINLRHRHRWTFRAPTTGSKQSQADGATTKPPKKRKKQKPQVVYSNSLIDQLANAIMQGNSSGAESEEETEPDAEAAEVTPAPTVAVPVEEAVDEEKAARLRLRQEQLIAESEEKWRAGKRRRRTQAWACLPADAPDAPPRFPSETTIDECKAQLNLDNTQYKAMRERFQSICEEQDVTKKTVAGPEMWASLVQRLIRENPHLSDTFKDDSAVLEQSDAMWKPKDSKSLSLDVICQDVTKSMRVMNSRMGVSEVKDILGLNPQQTRQARTEFISILQADHFTNKFLAGPEHWNELKRRWVQGSNDLPKLLDVEDASEQQDSRKLRALEVLARTAMRQFRAVERTSGQRPKQVHQGPGPGPAKSSGPPTSARRKRGRVGKTATSAATELSNTLPPSTTESPTQAQASTSLQSHTEGNDSFSPGQSLQFNSNAYIPVMPAQPPILESGPLAIYFRLHALSSTPYRSKSVWLSILENGTLAEVKSLAMREHPGTTVVRLEGLIMHEHGEAGREIAISIGDDAELSAFLGHVNGGKVTFVVLLSAAGNDGFFLR</sequence>
<dbReference type="InterPro" id="IPR056669">
    <property type="entry name" value="DUF7767"/>
</dbReference>
<accession>A0A9W4URU2</accession>
<feature type="domain" description="DUF7767" evidence="4">
    <location>
        <begin position="541"/>
        <end position="636"/>
    </location>
</feature>
<feature type="domain" description="Clr5" evidence="2">
    <location>
        <begin position="2"/>
        <end position="52"/>
    </location>
</feature>
<feature type="domain" description="Tri-helical" evidence="3">
    <location>
        <begin position="351"/>
        <end position="435"/>
    </location>
</feature>
<feature type="compositionally biased region" description="Polar residues" evidence="1">
    <location>
        <begin position="110"/>
        <end position="122"/>
    </location>
</feature>
<evidence type="ECO:0000313" key="5">
    <source>
        <dbReference type="EMBL" id="CAI6339821.1"/>
    </source>
</evidence>
<dbReference type="AlphaFoldDB" id="A0A9W4URU2"/>
<feature type="compositionally biased region" description="Acidic residues" evidence="1">
    <location>
        <begin position="161"/>
        <end position="172"/>
    </location>
</feature>
<evidence type="ECO:0008006" key="7">
    <source>
        <dbReference type="Google" id="ProtNLM"/>
    </source>
</evidence>
<organism evidence="5 6">
    <name type="scientific">Periconia digitata</name>
    <dbReference type="NCBI Taxonomy" id="1303443"/>
    <lineage>
        <taxon>Eukaryota</taxon>
        <taxon>Fungi</taxon>
        <taxon>Dikarya</taxon>
        <taxon>Ascomycota</taxon>
        <taxon>Pezizomycotina</taxon>
        <taxon>Dothideomycetes</taxon>
        <taxon>Pleosporomycetidae</taxon>
        <taxon>Pleosporales</taxon>
        <taxon>Massarineae</taxon>
        <taxon>Periconiaceae</taxon>
        <taxon>Periconia</taxon>
    </lineage>
</organism>
<evidence type="ECO:0000313" key="6">
    <source>
        <dbReference type="Proteomes" id="UP001152607"/>
    </source>
</evidence>
<dbReference type="InterPro" id="IPR025676">
    <property type="entry name" value="Clr5_dom"/>
</dbReference>
<feature type="compositionally biased region" description="Polar residues" evidence="1">
    <location>
        <begin position="476"/>
        <end position="519"/>
    </location>
</feature>
<evidence type="ECO:0000256" key="1">
    <source>
        <dbReference type="SAM" id="MobiDB-lite"/>
    </source>
</evidence>
<evidence type="ECO:0000259" key="3">
    <source>
        <dbReference type="Pfam" id="PF24465"/>
    </source>
</evidence>
<dbReference type="OrthoDB" id="4115389at2759"/>
<reference evidence="5" key="1">
    <citation type="submission" date="2023-01" db="EMBL/GenBank/DDBJ databases">
        <authorList>
            <person name="Van Ghelder C."/>
            <person name="Rancurel C."/>
        </authorList>
    </citation>
    <scope>NUCLEOTIDE SEQUENCE</scope>
    <source>
        <strain evidence="5">CNCM I-4278</strain>
    </source>
</reference>
<protein>
    <recommendedName>
        <fullName evidence="7">Clr5 domain-containing protein</fullName>
    </recommendedName>
</protein>
<dbReference type="EMBL" id="CAOQHR010000009">
    <property type="protein sequence ID" value="CAI6339821.1"/>
    <property type="molecule type" value="Genomic_DNA"/>
</dbReference>
<dbReference type="PANTHER" id="PTHR38788:SF5">
    <property type="entry name" value="CLR5 DOMAIN-CONTAINING PROTEIN"/>
    <property type="match status" value="1"/>
</dbReference>
<feature type="compositionally biased region" description="Low complexity" evidence="1">
    <location>
        <begin position="456"/>
        <end position="465"/>
    </location>
</feature>